<dbReference type="EMBL" id="KQ981189">
    <property type="protein sequence ID" value="KYN45214.1"/>
    <property type="molecule type" value="Genomic_DNA"/>
</dbReference>
<feature type="compositionally biased region" description="Acidic residues" evidence="1">
    <location>
        <begin position="24"/>
        <end position="46"/>
    </location>
</feature>
<reference evidence="2 3" key="1">
    <citation type="submission" date="2016-03" db="EMBL/GenBank/DDBJ databases">
        <title>Trachymyrmex septentrionalis WGS genome.</title>
        <authorList>
            <person name="Nygaard S."/>
            <person name="Hu H."/>
            <person name="Boomsma J."/>
            <person name="Zhang G."/>
        </authorList>
    </citation>
    <scope>NUCLEOTIDE SEQUENCE [LARGE SCALE GENOMIC DNA]</scope>
    <source>
        <strain evidence="2">Tsep2-gDNA-1</strain>
        <tissue evidence="2">Whole body</tissue>
    </source>
</reference>
<evidence type="ECO:0000313" key="2">
    <source>
        <dbReference type="EMBL" id="KYN45214.1"/>
    </source>
</evidence>
<accession>A0A151K162</accession>
<sequence>MDVQKILNLDKNNLQISRVNRSGDDDDDNDDDDDDDDDNDDDDDDD</sequence>
<name>A0A151K162_9HYME</name>
<evidence type="ECO:0000313" key="3">
    <source>
        <dbReference type="Proteomes" id="UP000078541"/>
    </source>
</evidence>
<gene>
    <name evidence="2" type="ORF">ALC56_00293</name>
</gene>
<protein>
    <submittedName>
        <fullName evidence="2">Uncharacterized protein</fullName>
    </submittedName>
</protein>
<feature type="region of interest" description="Disordered" evidence="1">
    <location>
        <begin position="17"/>
        <end position="46"/>
    </location>
</feature>
<proteinExistence type="predicted"/>
<organism evidence="2 3">
    <name type="scientific">Trachymyrmex septentrionalis</name>
    <dbReference type="NCBI Taxonomy" id="34720"/>
    <lineage>
        <taxon>Eukaryota</taxon>
        <taxon>Metazoa</taxon>
        <taxon>Ecdysozoa</taxon>
        <taxon>Arthropoda</taxon>
        <taxon>Hexapoda</taxon>
        <taxon>Insecta</taxon>
        <taxon>Pterygota</taxon>
        <taxon>Neoptera</taxon>
        <taxon>Endopterygota</taxon>
        <taxon>Hymenoptera</taxon>
        <taxon>Apocrita</taxon>
        <taxon>Aculeata</taxon>
        <taxon>Formicoidea</taxon>
        <taxon>Formicidae</taxon>
        <taxon>Myrmicinae</taxon>
        <taxon>Trachymyrmex</taxon>
    </lineage>
</organism>
<evidence type="ECO:0000256" key="1">
    <source>
        <dbReference type="SAM" id="MobiDB-lite"/>
    </source>
</evidence>
<dbReference type="Proteomes" id="UP000078541">
    <property type="component" value="Unassembled WGS sequence"/>
</dbReference>
<keyword evidence="3" id="KW-1185">Reference proteome</keyword>
<dbReference type="AlphaFoldDB" id="A0A151K162"/>